<gene>
    <name evidence="2" type="ORF">SAMN04489716_0110</name>
</gene>
<dbReference type="Proteomes" id="UP000198688">
    <property type="component" value="Chromosome I"/>
</dbReference>
<name>A0A1H1PT26_9ACTN</name>
<accession>A0A1H1PT26</accession>
<evidence type="ECO:0000313" key="2">
    <source>
        <dbReference type="EMBL" id="SDS14422.1"/>
    </source>
</evidence>
<dbReference type="OrthoDB" id="3289520at2"/>
<feature type="signal peptide" evidence="1">
    <location>
        <begin position="1"/>
        <end position="25"/>
    </location>
</feature>
<sequence length="268" mass="28524">MGSTRLLIAGVTLAMTLTGATPAAATPIAAPATGMVPGVAPVPDPEMDFTVTPREATPGTTVVLSGVAGILDRNSGNAGRVDFYFLKAKKGTPVLLGSTTASSSGKFRWVTKATASGDYSAEYRHQKQEIVASASDYLTVYTHRVHDQMLYSWTASKLSCLPSCKTVGPEQFVDPAPVHVELTRDCLQPRSGGRIGFARDAKSAFTPGAPGWRDFPEGRGPASFDLNPGLTKGRFYFEWTSAPAPQGELTSCNLSFTASQKVLRKEYL</sequence>
<reference evidence="2 3" key="1">
    <citation type="submission" date="2016-10" db="EMBL/GenBank/DDBJ databases">
        <authorList>
            <person name="de Groot N.N."/>
        </authorList>
    </citation>
    <scope>NUCLEOTIDE SEQUENCE [LARGE SCALE GENOMIC DNA]</scope>
    <source>
        <strain evidence="2 3">DSM 43941</strain>
    </source>
</reference>
<dbReference type="EMBL" id="LT629758">
    <property type="protein sequence ID" value="SDS14422.1"/>
    <property type="molecule type" value="Genomic_DNA"/>
</dbReference>
<dbReference type="AlphaFoldDB" id="A0A1H1PT26"/>
<protein>
    <submittedName>
        <fullName evidence="2">Uncharacterized protein</fullName>
    </submittedName>
</protein>
<keyword evidence="3" id="KW-1185">Reference proteome</keyword>
<dbReference type="RefSeq" id="WP_157751057.1">
    <property type="nucleotide sequence ID" value="NZ_BOMJ01000058.1"/>
</dbReference>
<keyword evidence="1" id="KW-0732">Signal</keyword>
<proteinExistence type="predicted"/>
<evidence type="ECO:0000313" key="3">
    <source>
        <dbReference type="Proteomes" id="UP000198688"/>
    </source>
</evidence>
<evidence type="ECO:0000256" key="1">
    <source>
        <dbReference type="SAM" id="SignalP"/>
    </source>
</evidence>
<organism evidence="2 3">
    <name type="scientific">Actinoplanes derwentensis</name>
    <dbReference type="NCBI Taxonomy" id="113562"/>
    <lineage>
        <taxon>Bacteria</taxon>
        <taxon>Bacillati</taxon>
        <taxon>Actinomycetota</taxon>
        <taxon>Actinomycetes</taxon>
        <taxon>Micromonosporales</taxon>
        <taxon>Micromonosporaceae</taxon>
        <taxon>Actinoplanes</taxon>
    </lineage>
</organism>
<feature type="chain" id="PRO_5009256908" evidence="1">
    <location>
        <begin position="26"/>
        <end position="268"/>
    </location>
</feature>